<protein>
    <recommendedName>
        <fullName evidence="2">Helix-turn-helix domain-containing protein</fullName>
    </recommendedName>
</protein>
<dbReference type="PANTHER" id="PTHR21301:SF10">
    <property type="entry name" value="REVERSE TRANSCRIPTASE DOMAIN-CONTAINING PROTEIN"/>
    <property type="match status" value="1"/>
</dbReference>
<evidence type="ECO:0000256" key="1">
    <source>
        <dbReference type="SAM" id="MobiDB-lite"/>
    </source>
</evidence>
<dbReference type="Proteomes" id="UP001201812">
    <property type="component" value="Unassembled WGS sequence"/>
</dbReference>
<feature type="domain" description="Helix-turn-helix" evidence="2">
    <location>
        <begin position="175"/>
        <end position="232"/>
    </location>
</feature>
<evidence type="ECO:0000259" key="2">
    <source>
        <dbReference type="Pfam" id="PF26215"/>
    </source>
</evidence>
<evidence type="ECO:0000313" key="4">
    <source>
        <dbReference type="Proteomes" id="UP001201812"/>
    </source>
</evidence>
<evidence type="ECO:0000313" key="3">
    <source>
        <dbReference type="EMBL" id="KAI1714401.1"/>
    </source>
</evidence>
<dbReference type="EMBL" id="JAKKPZ010000013">
    <property type="protein sequence ID" value="KAI1714401.1"/>
    <property type="molecule type" value="Genomic_DNA"/>
</dbReference>
<dbReference type="InterPro" id="IPR058912">
    <property type="entry name" value="HTH_animal"/>
</dbReference>
<keyword evidence="4" id="KW-1185">Reference proteome</keyword>
<dbReference type="Pfam" id="PF26215">
    <property type="entry name" value="HTH_animal"/>
    <property type="match status" value="1"/>
</dbReference>
<feature type="region of interest" description="Disordered" evidence="1">
    <location>
        <begin position="240"/>
        <end position="263"/>
    </location>
</feature>
<feature type="compositionally biased region" description="Polar residues" evidence="1">
    <location>
        <begin position="253"/>
        <end position="263"/>
    </location>
</feature>
<accession>A0AAD4N245</accession>
<sequence>MKKDTIPKIRNIVIDRLIEIGEQRWNKKIGPYDKIVNKEFVGRTAGASAAVSKPLNITIVRILEVVKNNTVKYCDTIRERSGCNLYWSVNSSSQTCDISIRNKLSTTFRYIDDILSIGDEIQKHAKNIYGDVLELNRTDSGKRTAFLDLDITSNENIKFKTYDKTRDFSFSVIKYPKFDSCVPQNMIRNIMITEIIRYSFTNNTTQGLEYNINLLINTFKNNGSPEDFITNSMLQDMSTTAENDHLANDEQEVTTAPGNGNAE</sequence>
<comment type="caution">
    <text evidence="3">The sequence shown here is derived from an EMBL/GenBank/DDBJ whole genome shotgun (WGS) entry which is preliminary data.</text>
</comment>
<dbReference type="AlphaFoldDB" id="A0AAD4N245"/>
<proteinExistence type="predicted"/>
<dbReference type="PANTHER" id="PTHR21301">
    <property type="entry name" value="REVERSE TRANSCRIPTASE"/>
    <property type="match status" value="1"/>
</dbReference>
<name>A0AAD4N245_9BILA</name>
<organism evidence="3 4">
    <name type="scientific">Ditylenchus destructor</name>
    <dbReference type="NCBI Taxonomy" id="166010"/>
    <lineage>
        <taxon>Eukaryota</taxon>
        <taxon>Metazoa</taxon>
        <taxon>Ecdysozoa</taxon>
        <taxon>Nematoda</taxon>
        <taxon>Chromadorea</taxon>
        <taxon>Rhabditida</taxon>
        <taxon>Tylenchina</taxon>
        <taxon>Tylenchomorpha</taxon>
        <taxon>Sphaerularioidea</taxon>
        <taxon>Anguinidae</taxon>
        <taxon>Anguininae</taxon>
        <taxon>Ditylenchus</taxon>
    </lineage>
</organism>
<reference evidence="3" key="1">
    <citation type="submission" date="2022-01" db="EMBL/GenBank/DDBJ databases">
        <title>Genome Sequence Resource for Two Populations of Ditylenchus destructor, the Migratory Endoparasitic Phytonematode.</title>
        <authorList>
            <person name="Zhang H."/>
            <person name="Lin R."/>
            <person name="Xie B."/>
        </authorList>
    </citation>
    <scope>NUCLEOTIDE SEQUENCE</scope>
    <source>
        <strain evidence="3">BazhouSP</strain>
    </source>
</reference>
<gene>
    <name evidence="3" type="ORF">DdX_08496</name>
</gene>